<evidence type="ECO:0000256" key="3">
    <source>
        <dbReference type="ARBA" id="ARBA00023242"/>
    </source>
</evidence>
<dbReference type="InterPro" id="IPR005570">
    <property type="entry name" value="RPABC3"/>
</dbReference>
<dbReference type="GO" id="GO:0005666">
    <property type="term" value="C:RNA polymerase III complex"/>
    <property type="evidence" value="ECO:0007669"/>
    <property type="project" value="TreeGrafter"/>
</dbReference>
<dbReference type="Proteomes" id="UP001055439">
    <property type="component" value="Chromosome 4"/>
</dbReference>
<dbReference type="SMART" id="SM00658">
    <property type="entry name" value="RPOL8c"/>
    <property type="match status" value="1"/>
</dbReference>
<keyword evidence="6" id="KW-1185">Reference proteome</keyword>
<evidence type="ECO:0000313" key="6">
    <source>
        <dbReference type="Proteomes" id="UP001055439"/>
    </source>
</evidence>
<dbReference type="OrthoDB" id="20018at2759"/>
<dbReference type="GO" id="GO:0005736">
    <property type="term" value="C:RNA polymerase I complex"/>
    <property type="evidence" value="ECO:0007669"/>
    <property type="project" value="TreeGrafter"/>
</dbReference>
<reference evidence="5" key="1">
    <citation type="submission" date="2022-05" db="EMBL/GenBank/DDBJ databases">
        <title>The Musa troglodytarum L. genome provides insights into the mechanism of non-climacteric behaviour and enrichment of carotenoids.</title>
        <authorList>
            <person name="Wang J."/>
        </authorList>
    </citation>
    <scope>NUCLEOTIDE SEQUENCE</scope>
    <source>
        <tissue evidence="5">Leaf</tissue>
    </source>
</reference>
<evidence type="ECO:0000313" key="5">
    <source>
        <dbReference type="EMBL" id="URD98349.1"/>
    </source>
</evidence>
<dbReference type="EMBL" id="CP097506">
    <property type="protein sequence ID" value="URD98349.1"/>
    <property type="molecule type" value="Genomic_DNA"/>
</dbReference>
<feature type="region of interest" description="Disordered" evidence="4">
    <location>
        <begin position="88"/>
        <end position="121"/>
    </location>
</feature>
<evidence type="ECO:0000256" key="2">
    <source>
        <dbReference type="ARBA" id="ARBA00008912"/>
    </source>
</evidence>
<protein>
    <submittedName>
        <fullName evidence="5">DNA-directed RNA polymerases I, II, and III</fullName>
    </submittedName>
</protein>
<gene>
    <name evidence="5" type="ORF">MUK42_32210</name>
</gene>
<dbReference type="Pfam" id="PF03870">
    <property type="entry name" value="RNA_pol_Rpb8"/>
    <property type="match status" value="1"/>
</dbReference>
<keyword evidence="5" id="KW-0240">DNA-directed RNA polymerase</keyword>
<proteinExistence type="inferred from homology"/>
<dbReference type="GO" id="GO:0000419">
    <property type="term" value="C:RNA polymerase V complex"/>
    <property type="evidence" value="ECO:0007669"/>
    <property type="project" value="UniProtKB-ARBA"/>
</dbReference>
<evidence type="ECO:0000256" key="4">
    <source>
        <dbReference type="SAM" id="MobiDB-lite"/>
    </source>
</evidence>
<keyword evidence="5" id="KW-0804">Transcription</keyword>
<organism evidence="5 6">
    <name type="scientific">Musa troglodytarum</name>
    <name type="common">fe'i banana</name>
    <dbReference type="NCBI Taxonomy" id="320322"/>
    <lineage>
        <taxon>Eukaryota</taxon>
        <taxon>Viridiplantae</taxon>
        <taxon>Streptophyta</taxon>
        <taxon>Embryophyta</taxon>
        <taxon>Tracheophyta</taxon>
        <taxon>Spermatophyta</taxon>
        <taxon>Magnoliopsida</taxon>
        <taxon>Liliopsida</taxon>
        <taxon>Zingiberales</taxon>
        <taxon>Musaceae</taxon>
        <taxon>Musa</taxon>
    </lineage>
</organism>
<dbReference type="PANTHER" id="PTHR10917:SF0">
    <property type="entry name" value="DNA-DIRECTED RNA POLYMERASES I, II, AND III SUBUNIT RPABC3"/>
    <property type="match status" value="1"/>
</dbReference>
<comment type="subcellular location">
    <subcellularLocation>
        <location evidence="1">Nucleus</location>
    </subcellularLocation>
</comment>
<dbReference type="PANTHER" id="PTHR10917">
    <property type="entry name" value="DNA-DIRECTED RNA POLYMERASES I, II, AND III SUBUNIT RPABC3"/>
    <property type="match status" value="1"/>
</dbReference>
<dbReference type="GO" id="GO:0003899">
    <property type="term" value="F:DNA-directed RNA polymerase activity"/>
    <property type="evidence" value="ECO:0007669"/>
    <property type="project" value="InterPro"/>
</dbReference>
<accession>A0A9E7FM20</accession>
<dbReference type="InterPro" id="IPR012340">
    <property type="entry name" value="NA-bd_OB-fold"/>
</dbReference>
<dbReference type="AlphaFoldDB" id="A0A9E7FM20"/>
<keyword evidence="3" id="KW-0539">Nucleus</keyword>
<name>A0A9E7FM20_9LILI</name>
<dbReference type="FunFam" id="2.40.50.140:FF:000073">
    <property type="entry name" value="DNA-directed RNA polymerases I, II, and III subunit RPABC3"/>
    <property type="match status" value="1"/>
</dbReference>
<evidence type="ECO:0000256" key="1">
    <source>
        <dbReference type="ARBA" id="ARBA00004123"/>
    </source>
</evidence>
<dbReference type="SUPFAM" id="SSF50249">
    <property type="entry name" value="Nucleic acid-binding proteins"/>
    <property type="match status" value="1"/>
</dbReference>
<sequence>MVGIFSRISGGWGHRRSQSAMDARNTLSPNMEEGSSAPAAVSHGFEATVEFKPVEHPSEPLVCDQPVTCPLPEPSILNDRRIWKERRTSATAHARADLPVVKDGSHLQSQDGRANPTPNPAKRLISPTLSAPEHSIITLLEEYRSCRKMVELLFEDIFTLTRLDPDGKKFDKVSRIEARSEQFDMYMQLDVNTEIYPLHVGDKVTMVLAPTLSLDGTPDTGYYTQGGRKSLADKFEYVMHGKLYKISEEASGGPNVKVEIYASFGGLLMMLKGDPSNAAQFELDQRLFLLMRKV</sequence>
<dbReference type="GO" id="GO:0006351">
    <property type="term" value="P:DNA-templated transcription"/>
    <property type="evidence" value="ECO:0007669"/>
    <property type="project" value="InterPro"/>
</dbReference>
<feature type="region of interest" description="Disordered" evidence="4">
    <location>
        <begin position="1"/>
        <end position="37"/>
    </location>
</feature>
<comment type="similarity">
    <text evidence="2">Belongs to the eukaryotic RPB8 RNA polymerase subunit family.</text>
</comment>
<dbReference type="Gene3D" id="2.40.50.140">
    <property type="entry name" value="Nucleic acid-binding proteins"/>
    <property type="match status" value="1"/>
</dbReference>
<dbReference type="GO" id="GO:0005665">
    <property type="term" value="C:RNA polymerase II, core complex"/>
    <property type="evidence" value="ECO:0007669"/>
    <property type="project" value="UniProtKB-ARBA"/>
</dbReference>